<feature type="non-terminal residue" evidence="1">
    <location>
        <position position="186"/>
    </location>
</feature>
<accession>A0ACD2ZXD0</accession>
<dbReference type="Proteomes" id="UP000308600">
    <property type="component" value="Unassembled WGS sequence"/>
</dbReference>
<evidence type="ECO:0000313" key="1">
    <source>
        <dbReference type="EMBL" id="TFK58044.1"/>
    </source>
</evidence>
<gene>
    <name evidence="1" type="ORF">BDN72DRAFT_866266</name>
</gene>
<keyword evidence="2" id="KW-1185">Reference proteome</keyword>
<evidence type="ECO:0000313" key="2">
    <source>
        <dbReference type="Proteomes" id="UP000308600"/>
    </source>
</evidence>
<name>A0ACD2ZXD0_9AGAR</name>
<proteinExistence type="predicted"/>
<protein>
    <submittedName>
        <fullName evidence="1">Uncharacterized protein</fullName>
    </submittedName>
</protein>
<reference evidence="1 2" key="1">
    <citation type="journal article" date="2019" name="Nat. Ecol. Evol.">
        <title>Megaphylogeny resolves global patterns of mushroom evolution.</title>
        <authorList>
            <person name="Varga T."/>
            <person name="Krizsan K."/>
            <person name="Foldi C."/>
            <person name="Dima B."/>
            <person name="Sanchez-Garcia M."/>
            <person name="Sanchez-Ramirez S."/>
            <person name="Szollosi G.J."/>
            <person name="Szarkandi J.G."/>
            <person name="Papp V."/>
            <person name="Albert L."/>
            <person name="Andreopoulos W."/>
            <person name="Angelini C."/>
            <person name="Antonin V."/>
            <person name="Barry K.W."/>
            <person name="Bougher N.L."/>
            <person name="Buchanan P."/>
            <person name="Buyck B."/>
            <person name="Bense V."/>
            <person name="Catcheside P."/>
            <person name="Chovatia M."/>
            <person name="Cooper J."/>
            <person name="Damon W."/>
            <person name="Desjardin D."/>
            <person name="Finy P."/>
            <person name="Geml J."/>
            <person name="Haridas S."/>
            <person name="Hughes K."/>
            <person name="Justo A."/>
            <person name="Karasinski D."/>
            <person name="Kautmanova I."/>
            <person name="Kiss B."/>
            <person name="Kocsube S."/>
            <person name="Kotiranta H."/>
            <person name="LaButti K.M."/>
            <person name="Lechner B.E."/>
            <person name="Liimatainen K."/>
            <person name="Lipzen A."/>
            <person name="Lukacs Z."/>
            <person name="Mihaltcheva S."/>
            <person name="Morgado L.N."/>
            <person name="Niskanen T."/>
            <person name="Noordeloos M.E."/>
            <person name="Ohm R.A."/>
            <person name="Ortiz-Santana B."/>
            <person name="Ovrebo C."/>
            <person name="Racz N."/>
            <person name="Riley R."/>
            <person name="Savchenko A."/>
            <person name="Shiryaev A."/>
            <person name="Soop K."/>
            <person name="Spirin V."/>
            <person name="Szebenyi C."/>
            <person name="Tomsovsky M."/>
            <person name="Tulloss R.E."/>
            <person name="Uehling J."/>
            <person name="Grigoriev I.V."/>
            <person name="Vagvolgyi C."/>
            <person name="Papp T."/>
            <person name="Martin F.M."/>
            <person name="Miettinen O."/>
            <person name="Hibbett D.S."/>
            <person name="Nagy L.G."/>
        </authorList>
    </citation>
    <scope>NUCLEOTIDE SEQUENCE [LARGE SCALE GENOMIC DNA]</scope>
    <source>
        <strain evidence="1 2">NL-1719</strain>
    </source>
</reference>
<sequence length="186" mass="20891">MQLITTPTRSLCTEPDSVSGVSVIHAKFTTSNIHIIDQDMDWIPFTDLVSLWSGRDPHRIHDVKYGCCRSRCGLDHGSGSSRSPLGLGAGVFEPDSVYGVDITVLDLVNHHSTQGWCIESQSVSGVDVIQAKSTMSNIDIVVKMQTQSWFWTYDRRPSYRESNYHQDLKLVFSSHKSDLIEVLYTI</sequence>
<organism evidence="1 2">
    <name type="scientific">Pluteus cervinus</name>
    <dbReference type="NCBI Taxonomy" id="181527"/>
    <lineage>
        <taxon>Eukaryota</taxon>
        <taxon>Fungi</taxon>
        <taxon>Dikarya</taxon>
        <taxon>Basidiomycota</taxon>
        <taxon>Agaricomycotina</taxon>
        <taxon>Agaricomycetes</taxon>
        <taxon>Agaricomycetidae</taxon>
        <taxon>Agaricales</taxon>
        <taxon>Pluteineae</taxon>
        <taxon>Pluteaceae</taxon>
        <taxon>Pluteus</taxon>
    </lineage>
</organism>
<dbReference type="EMBL" id="ML209709">
    <property type="protein sequence ID" value="TFK58044.1"/>
    <property type="molecule type" value="Genomic_DNA"/>
</dbReference>